<dbReference type="OrthoDB" id="194775at2759"/>
<dbReference type="AlphaFoldDB" id="A0A0D8XHJ3"/>
<sequence>MIHTAVRTAVIMESCTSIRMAPYRMMHNGTYVEVPAGDAWMHPNDFDWLAEGQSPNWTVASESEWETCTIYSS</sequence>
<organism evidence="1 2">
    <name type="scientific">Dictyocaulus viviparus</name>
    <name type="common">Bovine lungworm</name>
    <dbReference type="NCBI Taxonomy" id="29172"/>
    <lineage>
        <taxon>Eukaryota</taxon>
        <taxon>Metazoa</taxon>
        <taxon>Ecdysozoa</taxon>
        <taxon>Nematoda</taxon>
        <taxon>Chromadorea</taxon>
        <taxon>Rhabditida</taxon>
        <taxon>Rhabditina</taxon>
        <taxon>Rhabditomorpha</taxon>
        <taxon>Strongyloidea</taxon>
        <taxon>Metastrongylidae</taxon>
        <taxon>Dictyocaulus</taxon>
    </lineage>
</organism>
<dbReference type="PANTHER" id="PTHR15139">
    <property type="entry name" value="TUBULIN FOLDING COFACTOR C"/>
    <property type="match status" value="1"/>
</dbReference>
<gene>
    <name evidence="1" type="ORF">DICVIV_10769</name>
</gene>
<dbReference type="InterPro" id="IPR027684">
    <property type="entry name" value="TBCC"/>
</dbReference>
<dbReference type="Proteomes" id="UP000053766">
    <property type="component" value="Unassembled WGS sequence"/>
</dbReference>
<accession>A0A0D8XHJ3</accession>
<proteinExistence type="predicted"/>
<dbReference type="PANTHER" id="PTHR15139:SF0">
    <property type="entry name" value="TUBULIN-SPECIFIC CHAPERONE C"/>
    <property type="match status" value="1"/>
</dbReference>
<dbReference type="GO" id="GO:0007021">
    <property type="term" value="P:tubulin complex assembly"/>
    <property type="evidence" value="ECO:0007669"/>
    <property type="project" value="TreeGrafter"/>
</dbReference>
<dbReference type="GO" id="GO:0007023">
    <property type="term" value="P:post-chaperonin tubulin folding pathway"/>
    <property type="evidence" value="ECO:0007669"/>
    <property type="project" value="InterPro"/>
</dbReference>
<evidence type="ECO:0000313" key="1">
    <source>
        <dbReference type="EMBL" id="KJH43209.1"/>
    </source>
</evidence>
<evidence type="ECO:0000313" key="2">
    <source>
        <dbReference type="Proteomes" id="UP000053766"/>
    </source>
</evidence>
<dbReference type="InterPro" id="IPR016098">
    <property type="entry name" value="CAP/MinC_C"/>
</dbReference>
<protein>
    <submittedName>
        <fullName evidence="1">Uncharacterized protein</fullName>
    </submittedName>
</protein>
<name>A0A0D8XHJ3_DICVI</name>
<reference evidence="1 2" key="1">
    <citation type="submission" date="2013-11" db="EMBL/GenBank/DDBJ databases">
        <title>Draft genome of the bovine lungworm Dictyocaulus viviparus.</title>
        <authorList>
            <person name="Mitreva M."/>
        </authorList>
    </citation>
    <scope>NUCLEOTIDE SEQUENCE [LARGE SCALE GENOMIC DNA]</scope>
    <source>
        <strain evidence="1 2">HannoverDv2000</strain>
    </source>
</reference>
<keyword evidence="2" id="KW-1185">Reference proteome</keyword>
<dbReference type="EMBL" id="KN716581">
    <property type="protein sequence ID" value="KJH43209.1"/>
    <property type="molecule type" value="Genomic_DNA"/>
</dbReference>
<dbReference type="GO" id="GO:0005737">
    <property type="term" value="C:cytoplasm"/>
    <property type="evidence" value="ECO:0007669"/>
    <property type="project" value="TreeGrafter"/>
</dbReference>
<dbReference type="Gene3D" id="2.160.20.70">
    <property type="match status" value="1"/>
</dbReference>
<reference evidence="2" key="2">
    <citation type="journal article" date="2016" name="Sci. Rep.">
        <title>Dictyocaulus viviparus genome, variome and transcriptome elucidate lungworm biology and support future intervention.</title>
        <authorList>
            <person name="McNulty S.N."/>
            <person name="Strube C."/>
            <person name="Rosa B.A."/>
            <person name="Martin J.C."/>
            <person name="Tyagi R."/>
            <person name="Choi Y.J."/>
            <person name="Wang Q."/>
            <person name="Hallsworth Pepin K."/>
            <person name="Zhang X."/>
            <person name="Ozersky P."/>
            <person name="Wilson R.K."/>
            <person name="Sternberg P.W."/>
            <person name="Gasser R.B."/>
            <person name="Mitreva M."/>
        </authorList>
    </citation>
    <scope>NUCLEOTIDE SEQUENCE [LARGE SCALE GENOMIC DNA]</scope>
    <source>
        <strain evidence="2">HannoverDv2000</strain>
    </source>
</reference>